<dbReference type="Proteomes" id="UP001551482">
    <property type="component" value="Unassembled WGS sequence"/>
</dbReference>
<sequence length="327" mass="35284">MDEVAVRLRHHAVLEPGAGGDVTDEPVSVGLAPGGRLVVLWTARASAEATRTRITAPSGVSFPETRMSAEVSARVTVHAPGPVEAARIPRLTVSHPYVQLLPAGRVLLVGTRALWRPEPEGPERNAVAYDADGQVVADGVFGDGIGGVFTTPGGNSWVRYFDEGIFGNFGWGRDGAPPPVGASGLVRFGPDLRREWSYSSDQWGSMWGAPALNVDGETAWVSYEKGEPIVRIQDEQVVGWAQDALSRIHALLVGADRVAAFGRDHNYDLLQVTGRLADGRFHPTAGFRLVLPDGSPLPDRWRMFSQGADLHVLCGRAWYRIGLEELP</sequence>
<evidence type="ECO:0000313" key="1">
    <source>
        <dbReference type="EMBL" id="MEU8139508.1"/>
    </source>
</evidence>
<keyword evidence="2" id="KW-1185">Reference proteome</keyword>
<dbReference type="EMBL" id="JBEZFP010000179">
    <property type="protein sequence ID" value="MEU8139508.1"/>
    <property type="molecule type" value="Genomic_DNA"/>
</dbReference>
<protein>
    <submittedName>
        <fullName evidence="1">Uncharacterized protein</fullName>
    </submittedName>
</protein>
<evidence type="ECO:0000313" key="2">
    <source>
        <dbReference type="Proteomes" id="UP001551482"/>
    </source>
</evidence>
<proteinExistence type="predicted"/>
<gene>
    <name evidence="1" type="ORF">AB0C36_39170</name>
</gene>
<reference evidence="1 2" key="1">
    <citation type="submission" date="2024-06" db="EMBL/GenBank/DDBJ databases">
        <title>The Natural Products Discovery Center: Release of the First 8490 Sequenced Strains for Exploring Actinobacteria Biosynthetic Diversity.</title>
        <authorList>
            <person name="Kalkreuter E."/>
            <person name="Kautsar S.A."/>
            <person name="Yang D."/>
            <person name="Bader C.D."/>
            <person name="Teijaro C.N."/>
            <person name="Fluegel L."/>
            <person name="Davis C.M."/>
            <person name="Simpson J.R."/>
            <person name="Lauterbach L."/>
            <person name="Steele A.D."/>
            <person name="Gui C."/>
            <person name="Meng S."/>
            <person name="Li G."/>
            <person name="Viehrig K."/>
            <person name="Ye F."/>
            <person name="Su P."/>
            <person name="Kiefer A.F."/>
            <person name="Nichols A."/>
            <person name="Cepeda A.J."/>
            <person name="Yan W."/>
            <person name="Fan B."/>
            <person name="Jiang Y."/>
            <person name="Adhikari A."/>
            <person name="Zheng C.-J."/>
            <person name="Schuster L."/>
            <person name="Cowan T.M."/>
            <person name="Smanski M.J."/>
            <person name="Chevrette M.G."/>
            <person name="De Carvalho L.P.S."/>
            <person name="Shen B."/>
        </authorList>
    </citation>
    <scope>NUCLEOTIDE SEQUENCE [LARGE SCALE GENOMIC DNA]</scope>
    <source>
        <strain evidence="1 2">NPDC048946</strain>
    </source>
</reference>
<dbReference type="RefSeq" id="WP_358363646.1">
    <property type="nucleotide sequence ID" value="NZ_JBEZFP010000179.1"/>
</dbReference>
<name>A0ABV3DUS7_9ACTN</name>
<accession>A0ABV3DUS7</accession>
<organism evidence="1 2">
    <name type="scientific">Streptodolium elevatio</name>
    <dbReference type="NCBI Taxonomy" id="3157996"/>
    <lineage>
        <taxon>Bacteria</taxon>
        <taxon>Bacillati</taxon>
        <taxon>Actinomycetota</taxon>
        <taxon>Actinomycetes</taxon>
        <taxon>Kitasatosporales</taxon>
        <taxon>Streptomycetaceae</taxon>
        <taxon>Streptodolium</taxon>
    </lineage>
</organism>
<comment type="caution">
    <text evidence="1">The sequence shown here is derived from an EMBL/GenBank/DDBJ whole genome shotgun (WGS) entry which is preliminary data.</text>
</comment>